<organism evidence="1 2">
    <name type="scientific">Mytilus coruscus</name>
    <name type="common">Sea mussel</name>
    <dbReference type="NCBI Taxonomy" id="42192"/>
    <lineage>
        <taxon>Eukaryota</taxon>
        <taxon>Metazoa</taxon>
        <taxon>Spiralia</taxon>
        <taxon>Lophotrochozoa</taxon>
        <taxon>Mollusca</taxon>
        <taxon>Bivalvia</taxon>
        <taxon>Autobranchia</taxon>
        <taxon>Pteriomorphia</taxon>
        <taxon>Mytilida</taxon>
        <taxon>Mytiloidea</taxon>
        <taxon>Mytilidae</taxon>
        <taxon>Mytilinae</taxon>
        <taxon>Mytilus</taxon>
    </lineage>
</organism>
<protein>
    <submittedName>
        <fullName evidence="1">Uncharacterized protein</fullName>
    </submittedName>
</protein>
<dbReference type="AlphaFoldDB" id="A0A6J8A238"/>
<reference evidence="1 2" key="1">
    <citation type="submission" date="2020-06" db="EMBL/GenBank/DDBJ databases">
        <authorList>
            <person name="Li R."/>
            <person name="Bekaert M."/>
        </authorList>
    </citation>
    <scope>NUCLEOTIDE SEQUENCE [LARGE SCALE GENOMIC DNA]</scope>
    <source>
        <strain evidence="2">wild</strain>
    </source>
</reference>
<keyword evidence="2" id="KW-1185">Reference proteome</keyword>
<evidence type="ECO:0000313" key="1">
    <source>
        <dbReference type="EMBL" id="CAC5359859.1"/>
    </source>
</evidence>
<sequence length="181" mass="20557">MILITPRTKIELKAFTVTHQQAEERSECVYNEIEESAITETLTLLAFGTQLNNSYLDMLGVKNSLCNTLNSKGHYYSDGYLRPETIAHHQQTNKLLENQGTLLASNNKVAGQENDRHLYEQPVYGGIVRSVGYDRPSSEDVQNQTYVSMFVQNPIYPAKIQLENTNRHSKVATCSSKRWTI</sequence>
<dbReference type="Proteomes" id="UP000507470">
    <property type="component" value="Unassembled WGS sequence"/>
</dbReference>
<gene>
    <name evidence="1" type="ORF">MCOR_2564</name>
</gene>
<evidence type="ECO:0000313" key="2">
    <source>
        <dbReference type="Proteomes" id="UP000507470"/>
    </source>
</evidence>
<name>A0A6J8A238_MYTCO</name>
<dbReference type="OrthoDB" id="10310091at2759"/>
<dbReference type="EMBL" id="CACVKT020000521">
    <property type="protein sequence ID" value="CAC5359859.1"/>
    <property type="molecule type" value="Genomic_DNA"/>
</dbReference>
<accession>A0A6J8A238</accession>
<proteinExistence type="predicted"/>